<dbReference type="EMBL" id="JADBHS010000010">
    <property type="protein sequence ID" value="MBE2986671.1"/>
    <property type="molecule type" value="Genomic_DNA"/>
</dbReference>
<evidence type="ECO:0000313" key="3">
    <source>
        <dbReference type="Proteomes" id="UP000650616"/>
    </source>
</evidence>
<dbReference type="GO" id="GO:0003824">
    <property type="term" value="F:catalytic activity"/>
    <property type="evidence" value="ECO:0007669"/>
    <property type="project" value="InterPro"/>
</dbReference>
<dbReference type="EMBL" id="LIWG01000010">
    <property type="protein sequence ID" value="MBE3608625.1"/>
    <property type="molecule type" value="Genomic_DNA"/>
</dbReference>
<dbReference type="Proteomes" id="UP000650616">
    <property type="component" value="Unassembled WGS sequence"/>
</dbReference>
<evidence type="ECO:0000313" key="1">
    <source>
        <dbReference type="EMBL" id="MBE2986671.1"/>
    </source>
</evidence>
<dbReference type="Proteomes" id="UP001318760">
    <property type="component" value="Unassembled WGS sequence"/>
</dbReference>
<accession>A0AAW3ZZ05</accession>
<dbReference type="GO" id="GO:0009116">
    <property type="term" value="P:nucleoside metabolic process"/>
    <property type="evidence" value="ECO:0007669"/>
    <property type="project" value="InterPro"/>
</dbReference>
<reference evidence="1 4" key="2">
    <citation type="submission" date="2020-10" db="EMBL/GenBank/DDBJ databases">
        <title>Campylobacter californiensis sp. nov. isolated from cattle and feral swine in California.</title>
        <authorList>
            <person name="Miller W.G."/>
        </authorList>
    </citation>
    <scope>NUCLEOTIDE SEQUENCE [LARGE SCALE GENOMIC DNA]</scope>
    <source>
        <strain evidence="1 4">RM12919</strain>
    </source>
</reference>
<dbReference type="InterPro" id="IPR035994">
    <property type="entry name" value="Nucleoside_phosphorylase_sf"/>
</dbReference>
<dbReference type="Gene3D" id="3.40.50.1580">
    <property type="entry name" value="Nucleoside phosphorylase domain"/>
    <property type="match status" value="1"/>
</dbReference>
<gene>
    <name evidence="1" type="ORF">CCAL12919_05925</name>
    <name evidence="2" type="ORF">CCAL9337_07830</name>
</gene>
<dbReference type="AlphaFoldDB" id="A0AAW3ZZ05"/>
<sequence length="218" mass="24440">MFVCAGESESFDFAVPVGIGLVDSSARLSEILAQLTLFDELKSLKVSDEILHDLLAVEYSKCEILAKFLEPNVKKQKNFLPNEIIFIGSAGLYKNGELFEIFESQNAANIEISLLDDKSYVPVPQEVFNDVSRETFINSSNFITKDTLSAKKLFKLGAYAENMEFYSIMAVAKKFNIPAKGIFIATNFCNANAHKDFMHNHSLAKDMLCEYLEHKGLI</sequence>
<protein>
    <submittedName>
        <fullName evidence="2">Purine-nucleoside phosphorylase</fullName>
    </submittedName>
</protein>
<evidence type="ECO:0000313" key="2">
    <source>
        <dbReference type="EMBL" id="MBE3608625.1"/>
    </source>
</evidence>
<reference evidence="2 3" key="1">
    <citation type="submission" date="2015-08" db="EMBL/GenBank/DDBJ databases">
        <title>Comparative genomics of the Campylobacter concisus group.</title>
        <authorList>
            <person name="Yee E."/>
            <person name="Chapman M.H."/>
            <person name="Huynh S."/>
            <person name="Bono J.L."/>
            <person name="On S.L."/>
            <person name="St Leger J."/>
            <person name="Foster G."/>
            <person name="Parker C.T."/>
            <person name="Miller W.G."/>
        </authorList>
    </citation>
    <scope>NUCLEOTIDE SEQUENCE [LARGE SCALE GENOMIC DNA]</scope>
    <source>
        <strain evidence="2 3">RM9337</strain>
    </source>
</reference>
<dbReference type="SUPFAM" id="SSF53167">
    <property type="entry name" value="Purine and uridine phosphorylases"/>
    <property type="match status" value="1"/>
</dbReference>
<organism evidence="2 3">
    <name type="scientific">Campylobacter californiensis</name>
    <dbReference type="NCBI Taxonomy" id="1032243"/>
    <lineage>
        <taxon>Bacteria</taxon>
        <taxon>Pseudomonadati</taxon>
        <taxon>Campylobacterota</taxon>
        <taxon>Epsilonproteobacteria</taxon>
        <taxon>Campylobacterales</taxon>
        <taxon>Campylobacteraceae</taxon>
        <taxon>Campylobacter</taxon>
    </lineage>
</organism>
<comment type="caution">
    <text evidence="2">The sequence shown here is derived from an EMBL/GenBank/DDBJ whole genome shotgun (WGS) entry which is preliminary data.</text>
</comment>
<evidence type="ECO:0000313" key="4">
    <source>
        <dbReference type="Proteomes" id="UP001318760"/>
    </source>
</evidence>
<proteinExistence type="predicted"/>
<keyword evidence="3" id="KW-1185">Reference proteome</keyword>
<name>A0AAW3ZZ05_9BACT</name>